<protein>
    <submittedName>
        <fullName evidence="3">PilT/PilU family type 4a pilus ATPase</fullName>
    </submittedName>
</protein>
<dbReference type="InterPro" id="IPR027417">
    <property type="entry name" value="P-loop_NTPase"/>
</dbReference>
<sequence length="341" mass="38084">MELRKVLEKANEVGGSDIHFVVGRPPMIRINGELLDTGDFDKMLPKNLEEMAKTILSEDQYIEFKEHHEYDFAFGVAGLGRYRANIHMQRGTVGITIRVLNTEIPTFEQLKLPGTLKQFTEYKNGLVLVTGPTGSGKSTTLAAMIDKINEEKAHHIITVEDPIEYMHSHKKSVVEQREIRSDTASFKTALKYILRQDPDVILVGEMRDLETIEAAITAAETGHLVFGTLHTNSAAKTIDRIIDVFPKERQGQIRSQLSTSLRGVIAQQLVPTKDGTGRRVALEILVGNPAVGNLIREGKIHQIPSVLQTGARFGMITMEKSLEALFDKGIISREEYKSRIL</sequence>
<evidence type="ECO:0000313" key="3">
    <source>
        <dbReference type="EMBL" id="REI43223.1"/>
    </source>
</evidence>
<evidence type="ECO:0000256" key="1">
    <source>
        <dbReference type="ARBA" id="ARBA00006611"/>
    </source>
</evidence>
<dbReference type="Gene3D" id="3.40.50.300">
    <property type="entry name" value="P-loop containing nucleotide triphosphate hydrolases"/>
    <property type="match status" value="1"/>
</dbReference>
<dbReference type="PROSITE" id="PS00662">
    <property type="entry name" value="T2SP_E"/>
    <property type="match status" value="1"/>
</dbReference>
<dbReference type="Gene3D" id="3.30.450.90">
    <property type="match status" value="1"/>
</dbReference>
<comment type="caution">
    <text evidence="3">The sequence shown here is derived from an EMBL/GenBank/DDBJ whole genome shotgun (WGS) entry which is preliminary data.</text>
</comment>
<dbReference type="InterPro" id="IPR001482">
    <property type="entry name" value="T2SS/T4SS_dom"/>
</dbReference>
<name>A0ABX9KL03_9FUSO</name>
<organism evidence="3 4">
    <name type="scientific">Psychrilyobacter piezotolerans</name>
    <dbReference type="NCBI Taxonomy" id="2293438"/>
    <lineage>
        <taxon>Bacteria</taxon>
        <taxon>Fusobacteriati</taxon>
        <taxon>Fusobacteriota</taxon>
        <taxon>Fusobacteriia</taxon>
        <taxon>Fusobacteriales</taxon>
        <taxon>Fusobacteriaceae</taxon>
        <taxon>Psychrilyobacter</taxon>
    </lineage>
</organism>
<comment type="similarity">
    <text evidence="1">Belongs to the GSP E family.</text>
</comment>
<proteinExistence type="inferred from homology"/>
<feature type="domain" description="Bacterial type II secretion system protein E" evidence="2">
    <location>
        <begin position="194"/>
        <end position="208"/>
    </location>
</feature>
<dbReference type="Pfam" id="PF00437">
    <property type="entry name" value="T2SSE"/>
    <property type="match status" value="1"/>
</dbReference>
<keyword evidence="4" id="KW-1185">Reference proteome</keyword>
<evidence type="ECO:0000259" key="2">
    <source>
        <dbReference type="PROSITE" id="PS00662"/>
    </source>
</evidence>
<dbReference type="InterPro" id="IPR050921">
    <property type="entry name" value="T4SS_GSP_E_ATPase"/>
</dbReference>
<dbReference type="NCBIfam" id="TIGR01420">
    <property type="entry name" value="pilT_fam"/>
    <property type="match status" value="1"/>
</dbReference>
<dbReference type="RefSeq" id="WP_114640942.1">
    <property type="nucleotide sequence ID" value="NZ_JAACIO010000001.1"/>
</dbReference>
<gene>
    <name evidence="3" type="ORF">DYH56_00785</name>
</gene>
<dbReference type="Proteomes" id="UP000263486">
    <property type="component" value="Unassembled WGS sequence"/>
</dbReference>
<dbReference type="SUPFAM" id="SSF52540">
    <property type="entry name" value="P-loop containing nucleoside triphosphate hydrolases"/>
    <property type="match status" value="1"/>
</dbReference>
<dbReference type="SMART" id="SM00382">
    <property type="entry name" value="AAA"/>
    <property type="match status" value="1"/>
</dbReference>
<dbReference type="EMBL" id="QUAJ01000001">
    <property type="protein sequence ID" value="REI43223.1"/>
    <property type="molecule type" value="Genomic_DNA"/>
</dbReference>
<dbReference type="InterPro" id="IPR003593">
    <property type="entry name" value="AAA+_ATPase"/>
</dbReference>
<dbReference type="InterPro" id="IPR006321">
    <property type="entry name" value="PilT/PilU"/>
</dbReference>
<dbReference type="PANTHER" id="PTHR30486">
    <property type="entry name" value="TWITCHING MOTILITY PROTEIN PILT"/>
    <property type="match status" value="1"/>
</dbReference>
<reference evidence="3 4" key="1">
    <citation type="submission" date="2018-08" db="EMBL/GenBank/DDBJ databases">
        <title>Draft genome sequence of Psychrilyobacter sp. strain SD5 isolated from Black Sea water.</title>
        <authorList>
            <person name="Yadav S."/>
            <person name="Villanueva L."/>
            <person name="Damste J.S.S."/>
        </authorList>
    </citation>
    <scope>NUCLEOTIDE SEQUENCE [LARGE SCALE GENOMIC DNA]</scope>
    <source>
        <strain evidence="3 4">SD5</strain>
    </source>
</reference>
<dbReference type="CDD" id="cd01131">
    <property type="entry name" value="PilT"/>
    <property type="match status" value="1"/>
</dbReference>
<accession>A0ABX9KL03</accession>
<evidence type="ECO:0000313" key="4">
    <source>
        <dbReference type="Proteomes" id="UP000263486"/>
    </source>
</evidence>